<dbReference type="InterPro" id="IPR052894">
    <property type="entry name" value="AsmA-related"/>
</dbReference>
<dbReference type="GO" id="GO:0090313">
    <property type="term" value="P:regulation of protein targeting to membrane"/>
    <property type="evidence" value="ECO:0007669"/>
    <property type="project" value="TreeGrafter"/>
</dbReference>
<dbReference type="EMBL" id="BMZQ01000002">
    <property type="protein sequence ID" value="GHD14337.1"/>
    <property type="molecule type" value="Genomic_DNA"/>
</dbReference>
<accession>A0A8J3DQA9</accession>
<dbReference type="PANTHER" id="PTHR30441">
    <property type="entry name" value="DUF748 DOMAIN-CONTAINING PROTEIN"/>
    <property type="match status" value="1"/>
</dbReference>
<dbReference type="PANTHER" id="PTHR30441:SF4">
    <property type="entry name" value="PROTEIN ASMA"/>
    <property type="match status" value="1"/>
</dbReference>
<sequence>MPKPSLRKTLWTVLVIAVLAGVVVLAMPFAASNHLVRDRIAQELGAWSGMRVEVGSRPEIEVWPSLRAVLHDVRFIDWDADGQPVLRAERIEMEMSAWDALRGDITFDQLRLVHPVLRVAPVAPAIYLPAAPRGGRIVRAIEAARQALKANPEAPDLSRLPDDDLGTIEFVDASVLAEDPAGEREIASGLTGSLNWPSLNRGGALRAQGLWRGETVSLELASGQPLIHLAGGTTELRAALRSLPMTASFDGTAGLSAEALVTGTLQLSTPSASRAASWLQVELASDMAPGALEFSGQLSGSAERLKFTSASLILDGNTGIGGFDVSFEDDVPAISGTLAFDVLDLPTMLGVFSPLLPQMQTGGAEPSAYINRMKLDLRLSASTARAGPVSLSEIAATAQVRPGLAVLDISDSTAFGGTLQAGIRASRQPGAEVVDLRLLASDFDGAAAGDALGLQALLPASRGTLSLTLKGTGETWERVLESADGTFSAGFARGTLRSFNLDQFLARLNDGGFFALKDVSGGSLAIEGVQAKATMDDGVARVTQATVDTIDRRIVMEGIVPYVGGLALSGDVRLVPPPSSTTPDPLQKGVTQQTPLASFFVGGAWNAPFISSMTMRPPLE</sequence>
<comment type="caution">
    <text evidence="1">The sequence shown here is derived from an EMBL/GenBank/DDBJ whole genome shotgun (WGS) entry which is preliminary data.</text>
</comment>
<name>A0A8J3DQA9_9HYPH</name>
<evidence type="ECO:0000313" key="2">
    <source>
        <dbReference type="Proteomes" id="UP000630142"/>
    </source>
</evidence>
<proteinExistence type="predicted"/>
<evidence type="ECO:0000313" key="1">
    <source>
        <dbReference type="EMBL" id="GHD14337.1"/>
    </source>
</evidence>
<dbReference type="GO" id="GO:0005886">
    <property type="term" value="C:plasma membrane"/>
    <property type="evidence" value="ECO:0007669"/>
    <property type="project" value="TreeGrafter"/>
</dbReference>
<protein>
    <submittedName>
        <fullName evidence="1">Membrane assembly protein AsmA</fullName>
    </submittedName>
</protein>
<organism evidence="1 2">
    <name type="scientific">Tianweitania populi</name>
    <dbReference type="NCBI Taxonomy" id="1607949"/>
    <lineage>
        <taxon>Bacteria</taxon>
        <taxon>Pseudomonadati</taxon>
        <taxon>Pseudomonadota</taxon>
        <taxon>Alphaproteobacteria</taxon>
        <taxon>Hyphomicrobiales</taxon>
        <taxon>Phyllobacteriaceae</taxon>
        <taxon>Tianweitania</taxon>
    </lineage>
</organism>
<dbReference type="Proteomes" id="UP000630142">
    <property type="component" value="Unassembled WGS sequence"/>
</dbReference>
<reference evidence="1" key="2">
    <citation type="submission" date="2020-09" db="EMBL/GenBank/DDBJ databases">
        <authorList>
            <person name="Sun Q."/>
            <person name="Kim S."/>
        </authorList>
    </citation>
    <scope>NUCLEOTIDE SEQUENCE</scope>
    <source>
        <strain evidence="1">KCTC 42249</strain>
    </source>
</reference>
<reference evidence="1" key="1">
    <citation type="journal article" date="2014" name="Int. J. Syst. Evol. Microbiol.">
        <title>Complete genome sequence of Corynebacterium casei LMG S-19264T (=DSM 44701T), isolated from a smear-ripened cheese.</title>
        <authorList>
            <consortium name="US DOE Joint Genome Institute (JGI-PGF)"/>
            <person name="Walter F."/>
            <person name="Albersmeier A."/>
            <person name="Kalinowski J."/>
            <person name="Ruckert C."/>
        </authorList>
    </citation>
    <scope>NUCLEOTIDE SEQUENCE</scope>
    <source>
        <strain evidence="1">KCTC 42249</strain>
    </source>
</reference>
<keyword evidence="2" id="KW-1185">Reference proteome</keyword>
<dbReference type="AlphaFoldDB" id="A0A8J3DQA9"/>
<dbReference type="RefSeq" id="WP_189503428.1">
    <property type="nucleotide sequence ID" value="NZ_BMZQ01000002.1"/>
</dbReference>
<gene>
    <name evidence="1" type="ORF">GCM10016234_19820</name>
</gene>